<proteinExistence type="predicted"/>
<dbReference type="Gene3D" id="3.40.190.10">
    <property type="entry name" value="Periplasmic binding protein-like II"/>
    <property type="match status" value="1"/>
</dbReference>
<evidence type="ECO:0000256" key="1">
    <source>
        <dbReference type="SAM" id="MobiDB-lite"/>
    </source>
</evidence>
<feature type="signal peptide" evidence="2">
    <location>
        <begin position="1"/>
        <end position="29"/>
    </location>
</feature>
<feature type="region of interest" description="Disordered" evidence="1">
    <location>
        <begin position="460"/>
        <end position="479"/>
    </location>
</feature>
<dbReference type="GO" id="GO:0015833">
    <property type="term" value="P:peptide transport"/>
    <property type="evidence" value="ECO:0007669"/>
    <property type="project" value="TreeGrafter"/>
</dbReference>
<keyword evidence="5" id="KW-1185">Reference proteome</keyword>
<accession>A0A918UM56</accession>
<dbReference type="RefSeq" id="WP_190121938.1">
    <property type="nucleotide sequence ID" value="NZ_BMWG01000002.1"/>
</dbReference>
<dbReference type="PIRSF" id="PIRSF002741">
    <property type="entry name" value="MppA"/>
    <property type="match status" value="1"/>
</dbReference>
<dbReference type="InterPro" id="IPR030678">
    <property type="entry name" value="Peptide/Ni-bd"/>
</dbReference>
<evidence type="ECO:0000259" key="3">
    <source>
        <dbReference type="Pfam" id="PF00496"/>
    </source>
</evidence>
<dbReference type="PANTHER" id="PTHR30290:SF65">
    <property type="entry name" value="MONOACYL PHOSPHATIDYLINOSITOL TETRAMANNOSIDE-BINDING PROTEIN LPQW-RELATED"/>
    <property type="match status" value="1"/>
</dbReference>
<dbReference type="Gene3D" id="3.10.105.10">
    <property type="entry name" value="Dipeptide-binding Protein, Domain 3"/>
    <property type="match status" value="1"/>
</dbReference>
<organism evidence="4 5">
    <name type="scientific">Streptomyces inusitatus</name>
    <dbReference type="NCBI Taxonomy" id="68221"/>
    <lineage>
        <taxon>Bacteria</taxon>
        <taxon>Bacillati</taxon>
        <taxon>Actinomycetota</taxon>
        <taxon>Actinomycetes</taxon>
        <taxon>Kitasatosporales</taxon>
        <taxon>Streptomycetaceae</taxon>
        <taxon>Streptomyces</taxon>
    </lineage>
</organism>
<dbReference type="PROSITE" id="PS51257">
    <property type="entry name" value="PROKAR_LIPOPROTEIN"/>
    <property type="match status" value="1"/>
</dbReference>
<dbReference type="Proteomes" id="UP000630936">
    <property type="component" value="Unassembled WGS sequence"/>
</dbReference>
<dbReference type="EMBL" id="BMWG01000002">
    <property type="protein sequence ID" value="GGZ21787.1"/>
    <property type="molecule type" value="Genomic_DNA"/>
</dbReference>
<gene>
    <name evidence="4" type="ORF">GCM10010387_13650</name>
</gene>
<dbReference type="AlphaFoldDB" id="A0A918UM56"/>
<evidence type="ECO:0000313" key="4">
    <source>
        <dbReference type="EMBL" id="GGZ21787.1"/>
    </source>
</evidence>
<feature type="chain" id="PRO_5037575599" evidence="2">
    <location>
        <begin position="30"/>
        <end position="536"/>
    </location>
</feature>
<dbReference type="PANTHER" id="PTHR30290">
    <property type="entry name" value="PERIPLASMIC BINDING COMPONENT OF ABC TRANSPORTER"/>
    <property type="match status" value="1"/>
</dbReference>
<dbReference type="GO" id="GO:0043190">
    <property type="term" value="C:ATP-binding cassette (ABC) transporter complex"/>
    <property type="evidence" value="ECO:0007669"/>
    <property type="project" value="InterPro"/>
</dbReference>
<protein>
    <submittedName>
        <fullName evidence="4">Peptide ABC transporter permease</fullName>
    </submittedName>
</protein>
<name>A0A918UM56_9ACTN</name>
<dbReference type="SUPFAM" id="SSF53850">
    <property type="entry name" value="Periplasmic binding protein-like II"/>
    <property type="match status" value="1"/>
</dbReference>
<keyword evidence="2" id="KW-0732">Signal</keyword>
<reference evidence="4" key="1">
    <citation type="journal article" date="2014" name="Int. J. Syst. Evol. Microbiol.">
        <title>Complete genome sequence of Corynebacterium casei LMG S-19264T (=DSM 44701T), isolated from a smear-ripened cheese.</title>
        <authorList>
            <consortium name="US DOE Joint Genome Institute (JGI-PGF)"/>
            <person name="Walter F."/>
            <person name="Albersmeier A."/>
            <person name="Kalinowski J."/>
            <person name="Ruckert C."/>
        </authorList>
    </citation>
    <scope>NUCLEOTIDE SEQUENCE</scope>
    <source>
        <strain evidence="4">JCM 4988</strain>
    </source>
</reference>
<feature type="domain" description="Solute-binding protein family 5" evidence="3">
    <location>
        <begin position="79"/>
        <end position="454"/>
    </location>
</feature>
<reference evidence="4" key="2">
    <citation type="submission" date="2020-09" db="EMBL/GenBank/DDBJ databases">
        <authorList>
            <person name="Sun Q."/>
            <person name="Ohkuma M."/>
        </authorList>
    </citation>
    <scope>NUCLEOTIDE SEQUENCE</scope>
    <source>
        <strain evidence="4">JCM 4988</strain>
    </source>
</reference>
<sequence length="536" mass="57705">MSRATLTRLFAASGAAALLLTGCTSGVDASAGAGADTTRLRVAYGWYPTCFDYGQSNPFALFGRQVLDTLLSEDPETGEFEPYLAKSWKSLDGGRAYEFTIRDGVTFSNGEKLTAQVVADNFETLWKLAEQGVSPTPGAYLRNYDRAEALDARTVRVSFKKPNAGFLQANSEGQFGIIAPESLAKSPKERCAEGTIGSGPFVLDEAVQDERVEYVKREGYDWAPDAYGRDGAASLERVTIQIVPEESLRAAGVVSGEYDLAYSMTETGLAQAKGQNGVKTVLASDRSVVNTFVVNTADPVLADPAVRQAIQRGINREELVSAFYGKGVEPATDVVSPGHPSYKDRGELLGHDPEYSASVLDRAGWVKGKDGIRVKDGQQLRLSLAFSAGDIGSAESGWEYVKNGLADIGVAIDLKRVSDAEQADLRKSGKWQLAVYQGASRGDADGIAAFYSTRLSTWAGQSPRPKADGPLAEQAATVDPEKRHSLVDRAVTEIVTQAYGIPLFDSAQVLLARSAVRDLTFPVNAWEPILYRVTKK</sequence>
<dbReference type="InterPro" id="IPR000914">
    <property type="entry name" value="SBP_5_dom"/>
</dbReference>
<dbReference type="GO" id="GO:1904680">
    <property type="term" value="F:peptide transmembrane transporter activity"/>
    <property type="evidence" value="ECO:0007669"/>
    <property type="project" value="TreeGrafter"/>
</dbReference>
<evidence type="ECO:0000313" key="5">
    <source>
        <dbReference type="Proteomes" id="UP000630936"/>
    </source>
</evidence>
<comment type="caution">
    <text evidence="4">The sequence shown here is derived from an EMBL/GenBank/DDBJ whole genome shotgun (WGS) entry which is preliminary data.</text>
</comment>
<dbReference type="InterPro" id="IPR039424">
    <property type="entry name" value="SBP_5"/>
</dbReference>
<evidence type="ECO:0000256" key="2">
    <source>
        <dbReference type="SAM" id="SignalP"/>
    </source>
</evidence>
<dbReference type="GO" id="GO:0042597">
    <property type="term" value="C:periplasmic space"/>
    <property type="evidence" value="ECO:0007669"/>
    <property type="project" value="UniProtKB-ARBA"/>
</dbReference>
<dbReference type="Pfam" id="PF00496">
    <property type="entry name" value="SBP_bac_5"/>
    <property type="match status" value="1"/>
</dbReference>